<evidence type="ECO:0000313" key="12">
    <source>
        <dbReference type="Proteomes" id="UP001497623"/>
    </source>
</evidence>
<dbReference type="SMART" id="SM00409">
    <property type="entry name" value="IG"/>
    <property type="match status" value="2"/>
</dbReference>
<dbReference type="InterPro" id="IPR013098">
    <property type="entry name" value="Ig_I-set"/>
</dbReference>
<dbReference type="GO" id="GO:0005886">
    <property type="term" value="C:plasma membrane"/>
    <property type="evidence" value="ECO:0007669"/>
    <property type="project" value="UniProtKB-SubCell"/>
</dbReference>
<feature type="region of interest" description="Disordered" evidence="9">
    <location>
        <begin position="360"/>
        <end position="398"/>
    </location>
</feature>
<evidence type="ECO:0000259" key="10">
    <source>
        <dbReference type="PROSITE" id="PS50835"/>
    </source>
</evidence>
<dbReference type="SUPFAM" id="SSF48726">
    <property type="entry name" value="Immunoglobulin"/>
    <property type="match status" value="2"/>
</dbReference>
<dbReference type="InterPro" id="IPR036179">
    <property type="entry name" value="Ig-like_dom_sf"/>
</dbReference>
<keyword evidence="5" id="KW-0472">Membrane</keyword>
<dbReference type="InterPro" id="IPR013783">
    <property type="entry name" value="Ig-like_fold"/>
</dbReference>
<dbReference type="AlphaFoldDB" id="A0AAV2S051"/>
<comment type="subcellular location">
    <subcellularLocation>
        <location evidence="1">Cell membrane</location>
    </subcellularLocation>
</comment>
<accession>A0AAV2S051</accession>
<feature type="non-terminal residue" evidence="11">
    <location>
        <position position="467"/>
    </location>
</feature>
<evidence type="ECO:0000256" key="5">
    <source>
        <dbReference type="ARBA" id="ARBA00023136"/>
    </source>
</evidence>
<dbReference type="FunFam" id="2.60.40.10:FF:000328">
    <property type="entry name" value="CLUMA_CG000981, isoform A"/>
    <property type="match status" value="1"/>
</dbReference>
<evidence type="ECO:0000256" key="4">
    <source>
        <dbReference type="ARBA" id="ARBA00022737"/>
    </source>
</evidence>
<dbReference type="GO" id="GO:0043005">
    <property type="term" value="C:neuron projection"/>
    <property type="evidence" value="ECO:0007669"/>
    <property type="project" value="TreeGrafter"/>
</dbReference>
<dbReference type="InterPro" id="IPR051170">
    <property type="entry name" value="Neural/epithelial_adhesion"/>
</dbReference>
<evidence type="ECO:0000256" key="1">
    <source>
        <dbReference type="ARBA" id="ARBA00004236"/>
    </source>
</evidence>
<dbReference type="PANTHER" id="PTHR12231:SF253">
    <property type="entry name" value="DPR-INTERACTING PROTEIN ETA, ISOFORM B-RELATED"/>
    <property type="match status" value="1"/>
</dbReference>
<keyword evidence="2" id="KW-1003">Cell membrane</keyword>
<feature type="domain" description="Ig-like" evidence="10">
    <location>
        <begin position="261"/>
        <end position="356"/>
    </location>
</feature>
<sequence length="467" mass="52328">MAGLCVRVFSDNTTALACIRRQGSLASPALLHLAPPRRRADMPAWRERIFVQRLSLQDLHPKTPLLECWTGIIVQMLFSWIRGATKTVLDLIKYAMYKNYQQKLESSYNLFLIVTRWPSAAHRYLTGHLGQVNASPMIYNQGFLEVEVPSNIVDEATSEVEEAKEDSLVELRCGAEGYPSPHVTFRREDGKNIGPGSNVDINVNNVGNGVDDVASLGITTGVLTFRSVSRDDMGRYLCIANNTVPPIVSKRIVLNVRYREPSVQMSHQMIGVFLGDDVAINCTVTAYPRPVVLWQDSTGKIIVSGGRYRVVEKHLGDQPPVIKTTLVIHNVTRGDLHDYHCNASIYNDRTKEKSLSVKLNEIPRTSLPKETPSDLTRNGDRGSDKKFRHAQPQHNAGTNANELVRRYEKPINLIPTQGAVPSNNIHQIIDMSKSPEMNSSPWLISICCLFIINVIDVLDQLHWRSLC</sequence>
<evidence type="ECO:0000256" key="9">
    <source>
        <dbReference type="SAM" id="MobiDB-lite"/>
    </source>
</evidence>
<organism evidence="11 12">
    <name type="scientific">Meganyctiphanes norvegica</name>
    <name type="common">Northern krill</name>
    <name type="synonym">Thysanopoda norvegica</name>
    <dbReference type="NCBI Taxonomy" id="48144"/>
    <lineage>
        <taxon>Eukaryota</taxon>
        <taxon>Metazoa</taxon>
        <taxon>Ecdysozoa</taxon>
        <taxon>Arthropoda</taxon>
        <taxon>Crustacea</taxon>
        <taxon>Multicrustacea</taxon>
        <taxon>Malacostraca</taxon>
        <taxon>Eumalacostraca</taxon>
        <taxon>Eucarida</taxon>
        <taxon>Euphausiacea</taxon>
        <taxon>Euphausiidae</taxon>
        <taxon>Meganyctiphanes</taxon>
    </lineage>
</organism>
<keyword evidence="8" id="KW-0393">Immunoglobulin domain</keyword>
<dbReference type="SMART" id="SM00408">
    <property type="entry name" value="IGc2"/>
    <property type="match status" value="2"/>
</dbReference>
<dbReference type="PROSITE" id="PS50835">
    <property type="entry name" value="IG_LIKE"/>
    <property type="match status" value="2"/>
</dbReference>
<dbReference type="Gene3D" id="2.60.40.10">
    <property type="entry name" value="Immunoglobulins"/>
    <property type="match status" value="2"/>
</dbReference>
<keyword evidence="7" id="KW-0325">Glycoprotein</keyword>
<protein>
    <recommendedName>
        <fullName evidence="10">Ig-like domain-containing protein</fullName>
    </recommendedName>
</protein>
<evidence type="ECO:0000256" key="3">
    <source>
        <dbReference type="ARBA" id="ARBA00022729"/>
    </source>
</evidence>
<keyword evidence="12" id="KW-1185">Reference proteome</keyword>
<keyword evidence="6" id="KW-1015">Disulfide bond</keyword>
<dbReference type="Proteomes" id="UP001497623">
    <property type="component" value="Unassembled WGS sequence"/>
</dbReference>
<comment type="caution">
    <text evidence="11">The sequence shown here is derived from an EMBL/GenBank/DDBJ whole genome shotgun (WGS) entry which is preliminary data.</text>
</comment>
<evidence type="ECO:0000256" key="2">
    <source>
        <dbReference type="ARBA" id="ARBA00022475"/>
    </source>
</evidence>
<gene>
    <name evidence="11" type="ORF">MNOR_LOCUS30164</name>
</gene>
<dbReference type="InterPro" id="IPR003599">
    <property type="entry name" value="Ig_sub"/>
</dbReference>
<evidence type="ECO:0000256" key="7">
    <source>
        <dbReference type="ARBA" id="ARBA00023180"/>
    </source>
</evidence>
<evidence type="ECO:0000256" key="8">
    <source>
        <dbReference type="ARBA" id="ARBA00023319"/>
    </source>
</evidence>
<evidence type="ECO:0000313" key="11">
    <source>
        <dbReference type="EMBL" id="CAL4148000.1"/>
    </source>
</evidence>
<reference evidence="11 12" key="1">
    <citation type="submission" date="2024-05" db="EMBL/GenBank/DDBJ databases">
        <authorList>
            <person name="Wallberg A."/>
        </authorList>
    </citation>
    <scope>NUCLEOTIDE SEQUENCE [LARGE SCALE GENOMIC DNA]</scope>
</reference>
<keyword evidence="4" id="KW-0677">Repeat</keyword>
<proteinExistence type="predicted"/>
<feature type="domain" description="Ig-like" evidence="10">
    <location>
        <begin position="149"/>
        <end position="249"/>
    </location>
</feature>
<dbReference type="InterPro" id="IPR007110">
    <property type="entry name" value="Ig-like_dom"/>
</dbReference>
<dbReference type="InterPro" id="IPR003598">
    <property type="entry name" value="Ig_sub2"/>
</dbReference>
<dbReference type="EMBL" id="CAXKWB010036343">
    <property type="protein sequence ID" value="CAL4148000.1"/>
    <property type="molecule type" value="Genomic_DNA"/>
</dbReference>
<name>A0AAV2S051_MEGNR</name>
<keyword evidence="3" id="KW-0732">Signal</keyword>
<dbReference type="Pfam" id="PF13927">
    <property type="entry name" value="Ig_3"/>
    <property type="match status" value="1"/>
</dbReference>
<dbReference type="PANTHER" id="PTHR12231">
    <property type="entry name" value="CTX-RELATED TYPE I TRANSMEMBRANE PROTEIN"/>
    <property type="match status" value="1"/>
</dbReference>
<evidence type="ECO:0000256" key="6">
    <source>
        <dbReference type="ARBA" id="ARBA00023157"/>
    </source>
</evidence>
<dbReference type="Pfam" id="PF07679">
    <property type="entry name" value="I-set"/>
    <property type="match status" value="1"/>
</dbReference>